<keyword evidence="1" id="KW-0812">Transmembrane</keyword>
<comment type="caution">
    <text evidence="2">The sequence shown here is derived from an EMBL/GenBank/DDBJ whole genome shotgun (WGS) entry which is preliminary data.</text>
</comment>
<reference evidence="2 3" key="1">
    <citation type="submission" date="2018-08" db="EMBL/GenBank/DDBJ databases">
        <title>Bacillus chawlae sp. nov., Bacillus glennii sp. nov., and Bacillus saganii sp. nov. Isolated from the Vehicle Assembly Building at Kennedy Space Center where the Viking Spacecraft were Assembled.</title>
        <authorList>
            <person name="Seuylemezian A."/>
            <person name="Vaishampayan P."/>
        </authorList>
    </citation>
    <scope>NUCLEOTIDE SEQUENCE [LARGE SCALE GENOMIC DNA]</scope>
    <source>
        <strain evidence="2 3">V47-23a</strain>
    </source>
</reference>
<organism evidence="2 3">
    <name type="scientific">Peribacillus saganii</name>
    <dbReference type="NCBI Taxonomy" id="2303992"/>
    <lineage>
        <taxon>Bacteria</taxon>
        <taxon>Bacillati</taxon>
        <taxon>Bacillota</taxon>
        <taxon>Bacilli</taxon>
        <taxon>Bacillales</taxon>
        <taxon>Bacillaceae</taxon>
        <taxon>Peribacillus</taxon>
    </lineage>
</organism>
<gene>
    <name evidence="2" type="ORF">D0469_08855</name>
</gene>
<sequence>MGSLAKSGVLICEDYINLPKKKIRRLKSTHWLTDCFLLMSMQPETVECFINSSCLTFYNFITAKAALLLFVVFWLFMEVYGRLNRFLP</sequence>
<keyword evidence="1" id="KW-0472">Membrane</keyword>
<proteinExistence type="predicted"/>
<dbReference type="Proteomes" id="UP000264541">
    <property type="component" value="Unassembled WGS sequence"/>
</dbReference>
<protein>
    <submittedName>
        <fullName evidence="2">Uncharacterized protein</fullName>
    </submittedName>
</protein>
<name>A0A372LPD1_9BACI</name>
<feature type="transmembrane region" description="Helical" evidence="1">
    <location>
        <begin position="57"/>
        <end position="77"/>
    </location>
</feature>
<dbReference type="EMBL" id="QVTE01000021">
    <property type="protein sequence ID" value="RFU69806.1"/>
    <property type="molecule type" value="Genomic_DNA"/>
</dbReference>
<accession>A0A372LPD1</accession>
<evidence type="ECO:0000256" key="1">
    <source>
        <dbReference type="SAM" id="Phobius"/>
    </source>
</evidence>
<evidence type="ECO:0000313" key="2">
    <source>
        <dbReference type="EMBL" id="RFU69806.1"/>
    </source>
</evidence>
<keyword evidence="3" id="KW-1185">Reference proteome</keyword>
<dbReference type="AlphaFoldDB" id="A0A372LPD1"/>
<evidence type="ECO:0000313" key="3">
    <source>
        <dbReference type="Proteomes" id="UP000264541"/>
    </source>
</evidence>
<keyword evidence="1" id="KW-1133">Transmembrane helix</keyword>